<keyword evidence="10" id="KW-1185">Reference proteome</keyword>
<accession>A0A2W1N119</accession>
<evidence type="ECO:0000259" key="8">
    <source>
        <dbReference type="Pfam" id="PF10590"/>
    </source>
</evidence>
<dbReference type="NCBIfam" id="TIGR00558">
    <property type="entry name" value="pdxH"/>
    <property type="match status" value="1"/>
</dbReference>
<dbReference type="AlphaFoldDB" id="A0A2W1N119"/>
<dbReference type="InterPro" id="IPR000659">
    <property type="entry name" value="Pyridox_Oxase"/>
</dbReference>
<dbReference type="GO" id="GO:0008615">
    <property type="term" value="P:pyridoxine biosynthetic process"/>
    <property type="evidence" value="ECO:0007669"/>
    <property type="project" value="UniProtKB-UniRule"/>
</dbReference>
<dbReference type="EC" id="1.4.3.5" evidence="5"/>
<dbReference type="OrthoDB" id="9780392at2"/>
<dbReference type="InterPro" id="IPR011576">
    <property type="entry name" value="Pyridox_Oxase_N"/>
</dbReference>
<feature type="binding site" evidence="5">
    <location>
        <position position="124"/>
    </location>
    <ligand>
        <name>substrate</name>
    </ligand>
</feature>
<dbReference type="Gene3D" id="2.30.110.10">
    <property type="entry name" value="Electron Transport, Fmn-binding Protein, Chain A"/>
    <property type="match status" value="1"/>
</dbReference>
<comment type="pathway">
    <text evidence="5">Cofactor metabolism; pyridoxal 5'-phosphate salvage; pyridoxal 5'-phosphate from pyridoxine 5'-phosphate: step 1/1.</text>
</comment>
<comment type="subunit">
    <text evidence="5">Homodimer.</text>
</comment>
<evidence type="ECO:0000313" key="10">
    <source>
        <dbReference type="Proteomes" id="UP000249248"/>
    </source>
</evidence>
<feature type="binding site" evidence="5">
    <location>
        <position position="67"/>
    </location>
    <ligand>
        <name>substrate</name>
    </ligand>
</feature>
<evidence type="ECO:0000256" key="1">
    <source>
        <dbReference type="ARBA" id="ARBA00007301"/>
    </source>
</evidence>
<sequence length="212" mass="24743">MDHLDSTRNDHKDFLKGSLEQFLPNPLLMFQKWYQTAFEKNCPSPHAMVISTVSAIGQPSSRVVYMKEVLEEGLVFYSNYKSKKGRDLESNPHISALFFWEVTEQQVRLEGKVIKIAPEMSDAYFASRPRISQIGAWASHQSETIQNRAALELLVEEFEAKYPNEVPRPPHWGGYLIEPHYFEFWQGRLGRLHDRICYVRKGEDWEIKRIAP</sequence>
<dbReference type="UniPathway" id="UPA01068">
    <property type="reaction ID" value="UER00304"/>
</dbReference>
<dbReference type="InterPro" id="IPR019576">
    <property type="entry name" value="Pyridoxamine_oxidase_dimer_C"/>
</dbReference>
<feature type="binding site" evidence="5 6">
    <location>
        <position position="185"/>
    </location>
    <ligand>
        <name>FMN</name>
        <dbReference type="ChEBI" id="CHEBI:58210"/>
    </ligand>
</feature>
<gene>
    <name evidence="5 9" type="primary">pdxH</name>
    <name evidence="9" type="ORF">DNU06_08175</name>
</gene>
<evidence type="ECO:0000256" key="3">
    <source>
        <dbReference type="ARBA" id="ARBA00022643"/>
    </source>
</evidence>
<comment type="function">
    <text evidence="5">Catalyzes the oxidation of either pyridoxine 5'-phosphate (PNP) or pyridoxamine 5'-phosphate (PMP) into pyridoxal 5'-phosphate (PLP).</text>
</comment>
<comment type="caution">
    <text evidence="5">Lacks conserved residue(s) required for the propagation of feature annotation.</text>
</comment>
<feature type="binding site" evidence="5 6">
    <location>
        <position position="83"/>
    </location>
    <ligand>
        <name>FMN</name>
        <dbReference type="ChEBI" id="CHEBI:58210"/>
    </ligand>
</feature>
<evidence type="ECO:0000259" key="7">
    <source>
        <dbReference type="Pfam" id="PF01243"/>
    </source>
</evidence>
<dbReference type="NCBIfam" id="NF004231">
    <property type="entry name" value="PRK05679.1"/>
    <property type="match status" value="1"/>
</dbReference>
<dbReference type="PIRSF" id="PIRSF000190">
    <property type="entry name" value="Pyd_amn-ph_oxd"/>
    <property type="match status" value="1"/>
</dbReference>
<keyword evidence="4 5" id="KW-0560">Oxidoreductase</keyword>
<comment type="cofactor">
    <cofactor evidence="5 6">
        <name>FMN</name>
        <dbReference type="ChEBI" id="CHEBI:58210"/>
    </cofactor>
    <text evidence="5 6">Binds 1 FMN per subunit.</text>
</comment>
<comment type="pathway">
    <text evidence="5">Cofactor metabolism; pyridoxal 5'-phosphate salvage; pyridoxal 5'-phosphate from pyridoxamine 5'-phosphate: step 1/1.</text>
</comment>
<dbReference type="Proteomes" id="UP000249248">
    <property type="component" value="Unassembled WGS sequence"/>
</dbReference>
<dbReference type="GO" id="GO:0004733">
    <property type="term" value="F:pyridoxamine phosphate oxidase activity"/>
    <property type="evidence" value="ECO:0007669"/>
    <property type="project" value="UniProtKB-UniRule"/>
</dbReference>
<organism evidence="9 10">
    <name type="scientific">Putridiphycobacter roseus</name>
    <dbReference type="NCBI Taxonomy" id="2219161"/>
    <lineage>
        <taxon>Bacteria</taxon>
        <taxon>Pseudomonadati</taxon>
        <taxon>Bacteroidota</taxon>
        <taxon>Flavobacteriia</taxon>
        <taxon>Flavobacteriales</taxon>
        <taxon>Crocinitomicaceae</taxon>
        <taxon>Putridiphycobacter</taxon>
    </lineage>
</organism>
<dbReference type="SUPFAM" id="SSF50475">
    <property type="entry name" value="FMN-binding split barrel"/>
    <property type="match status" value="1"/>
</dbReference>
<comment type="catalytic activity">
    <reaction evidence="5">
        <text>pyridoxamine 5'-phosphate + O2 + H2O = pyridoxal 5'-phosphate + H2O2 + NH4(+)</text>
        <dbReference type="Rhea" id="RHEA:15817"/>
        <dbReference type="ChEBI" id="CHEBI:15377"/>
        <dbReference type="ChEBI" id="CHEBI:15379"/>
        <dbReference type="ChEBI" id="CHEBI:16240"/>
        <dbReference type="ChEBI" id="CHEBI:28938"/>
        <dbReference type="ChEBI" id="CHEBI:58451"/>
        <dbReference type="ChEBI" id="CHEBI:597326"/>
        <dbReference type="EC" id="1.4.3.5"/>
    </reaction>
</comment>
<reference evidence="9 10" key="1">
    <citation type="submission" date="2018-06" db="EMBL/GenBank/DDBJ databases">
        <title>The draft genome sequence of Crocinitomix sp. SM1701.</title>
        <authorList>
            <person name="Zhang X."/>
        </authorList>
    </citation>
    <scope>NUCLEOTIDE SEQUENCE [LARGE SCALE GENOMIC DNA]</scope>
    <source>
        <strain evidence="9 10">SM1701</strain>
    </source>
</reference>
<feature type="binding site" evidence="5 6">
    <location>
        <position position="84"/>
    </location>
    <ligand>
        <name>FMN</name>
        <dbReference type="ChEBI" id="CHEBI:58210"/>
    </ligand>
</feature>
<evidence type="ECO:0000256" key="6">
    <source>
        <dbReference type="PIRSR" id="PIRSR000190-2"/>
    </source>
</evidence>
<protein>
    <recommendedName>
        <fullName evidence="5">Pyridoxine/pyridoxamine 5'-phosphate oxidase</fullName>
        <ecNumber evidence="5">1.4.3.5</ecNumber>
    </recommendedName>
    <alternativeName>
        <fullName evidence="5">PNP/PMP oxidase</fullName>
        <shortName evidence="5">PNPOx</shortName>
    </alternativeName>
    <alternativeName>
        <fullName evidence="5">Pyridoxal 5'-phosphate synthase</fullName>
    </alternativeName>
</protein>
<evidence type="ECO:0000313" key="9">
    <source>
        <dbReference type="EMBL" id="PZE17240.1"/>
    </source>
</evidence>
<proteinExistence type="inferred from homology"/>
<feature type="binding site" evidence="5 6">
    <location>
        <position position="195"/>
    </location>
    <ligand>
        <name>FMN</name>
        <dbReference type="ChEBI" id="CHEBI:58210"/>
    </ligand>
</feature>
<comment type="caution">
    <text evidence="9">The sequence shown here is derived from an EMBL/GenBank/DDBJ whole genome shotgun (WGS) entry which is preliminary data.</text>
</comment>
<dbReference type="PANTHER" id="PTHR10851:SF0">
    <property type="entry name" value="PYRIDOXINE-5'-PHOSPHATE OXIDASE"/>
    <property type="match status" value="1"/>
</dbReference>
<dbReference type="Pfam" id="PF10590">
    <property type="entry name" value="PNP_phzG_C"/>
    <property type="match status" value="1"/>
</dbReference>
<keyword evidence="3 5" id="KW-0288">FMN</keyword>
<keyword evidence="5" id="KW-0664">Pyridoxine biosynthesis</keyword>
<feature type="binding site" evidence="5">
    <location>
        <begin position="191"/>
        <end position="193"/>
    </location>
    <ligand>
        <name>substrate</name>
    </ligand>
</feature>
<dbReference type="RefSeq" id="WP_111062765.1">
    <property type="nucleotide sequence ID" value="NZ_JBHUCU010000016.1"/>
</dbReference>
<comment type="catalytic activity">
    <reaction evidence="5">
        <text>pyridoxine 5'-phosphate + O2 = pyridoxal 5'-phosphate + H2O2</text>
        <dbReference type="Rhea" id="RHEA:15149"/>
        <dbReference type="ChEBI" id="CHEBI:15379"/>
        <dbReference type="ChEBI" id="CHEBI:16240"/>
        <dbReference type="ChEBI" id="CHEBI:58589"/>
        <dbReference type="ChEBI" id="CHEBI:597326"/>
        <dbReference type="EC" id="1.4.3.5"/>
    </reaction>
</comment>
<name>A0A2W1N119_9FLAO</name>
<feature type="domain" description="Pyridoxine 5'-phosphate oxidase dimerisation C-terminal" evidence="8">
    <location>
        <begin position="172"/>
        <end position="212"/>
    </location>
</feature>
<dbReference type="PROSITE" id="PS01064">
    <property type="entry name" value="PYRIDOX_OXIDASE"/>
    <property type="match status" value="1"/>
</dbReference>
<dbReference type="GO" id="GO:0010181">
    <property type="term" value="F:FMN binding"/>
    <property type="evidence" value="ECO:0007669"/>
    <property type="project" value="UniProtKB-UniRule"/>
</dbReference>
<dbReference type="InterPro" id="IPR019740">
    <property type="entry name" value="Pyridox_Oxase_CS"/>
</dbReference>
<dbReference type="EMBL" id="QKSB01000004">
    <property type="protein sequence ID" value="PZE17240.1"/>
    <property type="molecule type" value="Genomic_DNA"/>
</dbReference>
<feature type="binding site" evidence="5 6">
    <location>
        <position position="106"/>
    </location>
    <ligand>
        <name>FMN</name>
        <dbReference type="ChEBI" id="CHEBI:58210"/>
    </ligand>
</feature>
<evidence type="ECO:0000256" key="2">
    <source>
        <dbReference type="ARBA" id="ARBA00022630"/>
    </source>
</evidence>
<evidence type="ECO:0000256" key="4">
    <source>
        <dbReference type="ARBA" id="ARBA00023002"/>
    </source>
</evidence>
<feature type="domain" description="Pyridoxamine 5'-phosphate oxidase N-terminal" evidence="7">
    <location>
        <begin position="41"/>
        <end position="160"/>
    </location>
</feature>
<dbReference type="Pfam" id="PF01243">
    <property type="entry name" value="PNPOx_N"/>
    <property type="match status" value="1"/>
</dbReference>
<comment type="similarity">
    <text evidence="1 5">Belongs to the pyridoxamine 5'-phosphate oxidase family.</text>
</comment>
<feature type="binding site" evidence="5 6">
    <location>
        <begin position="141"/>
        <end position="142"/>
    </location>
    <ligand>
        <name>FMN</name>
        <dbReference type="ChEBI" id="CHEBI:58210"/>
    </ligand>
</feature>
<dbReference type="PANTHER" id="PTHR10851">
    <property type="entry name" value="PYRIDOXINE-5-PHOSPHATE OXIDASE"/>
    <property type="match status" value="1"/>
</dbReference>
<keyword evidence="2 5" id="KW-0285">Flavoprotein</keyword>
<feature type="binding site" evidence="5">
    <location>
        <position position="128"/>
    </location>
    <ligand>
        <name>substrate</name>
    </ligand>
</feature>
<dbReference type="InterPro" id="IPR012349">
    <property type="entry name" value="Split_barrel_FMN-bd"/>
</dbReference>
<dbReference type="HAMAP" id="MF_01629">
    <property type="entry name" value="PdxH"/>
    <property type="match status" value="1"/>
</dbReference>
<feature type="binding site" evidence="5">
    <location>
        <begin position="77"/>
        <end position="78"/>
    </location>
    <ligand>
        <name>FMN</name>
        <dbReference type="ChEBI" id="CHEBI:58210"/>
    </ligand>
</feature>
<feature type="binding site" evidence="6">
    <location>
        <begin position="62"/>
        <end position="67"/>
    </location>
    <ligand>
        <name>FMN</name>
        <dbReference type="ChEBI" id="CHEBI:58210"/>
    </ligand>
</feature>
<evidence type="ECO:0000256" key="5">
    <source>
        <dbReference type="HAMAP-Rule" id="MF_01629"/>
    </source>
</evidence>
<feature type="binding site" evidence="5">
    <location>
        <position position="132"/>
    </location>
    <ligand>
        <name>substrate</name>
    </ligand>
</feature>